<dbReference type="SUPFAM" id="SSF55729">
    <property type="entry name" value="Acyl-CoA N-acyltransferases (Nat)"/>
    <property type="match status" value="1"/>
</dbReference>
<dbReference type="PATRIC" id="fig|156976.3.peg.689"/>
<keyword evidence="3" id="KW-1185">Reference proteome</keyword>
<dbReference type="Gene3D" id="3.40.50.261">
    <property type="entry name" value="Succinyl-CoA synthetase domains"/>
    <property type="match status" value="2"/>
</dbReference>
<dbReference type="Gene3D" id="3.30.1490.20">
    <property type="entry name" value="ATP-grasp fold, A domain"/>
    <property type="match status" value="1"/>
</dbReference>
<accession>A0A0K1RB16</accession>
<dbReference type="Pfam" id="PF13549">
    <property type="entry name" value="ATP-grasp_5"/>
    <property type="match status" value="1"/>
</dbReference>
<dbReference type="RefSeq" id="WP_052204303.1">
    <property type="nucleotide sequence ID" value="NZ_CP012342.1"/>
</dbReference>
<feature type="domain" description="N-acetyltransferase" evidence="1">
    <location>
        <begin position="21"/>
        <end position="179"/>
    </location>
</feature>
<sequence length="867" mass="93788">MLHVQPQHWEADVILNDGSIATIRAIDNGDKEAIYQFYDRVSDKSKFLRFFGTHPTLSDSDMQRWLDIEGYERVTLVLEERGDIVAVAGYAIVQQFLPARVGDVSFLVQDSHQGKGVGPIMLEHLAQIGREGNVSRFFAEMLMQNRTMTQVFISAGYQVKPELEDGMITVDFEISPNKVSREVMERRETRAEANSLRRLLTPQRVAVVGVHDRVASHVTDFAGEVIAFDDIAALSAVAEPIDLVVAVHDPHELNSLMQCAADVGAHGVVLTTPSDYPPLNSNETRAVVMAARDVGLRVLGPTSLGLINTDPEVRLNTTPVPVPRSGSVGLFTQSSGVAMVMLSHAVSRGTGLSVFLASGSFADVTGNDVMQFWSDDERTHICMLSLDSGGNPRKFFRIVRRLALEKYVIVFLPSRALRSAIPGNETGLAPASSETIDAVIRQSGAMVVNRRDAMFDIAQILARQPLPRGRRVAVVSNSSGLALQMAASAQRFGLRPVVKRPVGTGVQGMISQVELLLDDANVDIIVCAVVEIDEPAAEESYAHLAALAAKGKPRPLIASFIGIGLPNYGVGLGEEQQGQLPVFDNYADAMEALGVILDNQRRRAAIRPSPDDLVGSGDEDVARGVVDKLLAQNPEGRWASDTETAEILAAYGIDLVPWTDTPTFAEALQASEKYGWDVVLKATSPLVRGRSELPTVIRQINTEDELAHAWKTLEKLAEELHLGSDAGVLQPAVQRQVASGASLKIRAVEDPVLGPLVGVGVSGISSELLKDVAWRIPPLRRHDVVDMLSDLKAAPLLTGQTGMKPIDIRGLESVLLQLSKLKDDIAAVVEVELIPVIVGIDAVHVVGARLRVAPLGQEREPLARALQ</sequence>
<dbReference type="GO" id="GO:0016747">
    <property type="term" value="F:acyltransferase activity, transferring groups other than amino-acyl groups"/>
    <property type="evidence" value="ECO:0007669"/>
    <property type="project" value="InterPro"/>
</dbReference>
<dbReference type="Gene3D" id="3.40.50.720">
    <property type="entry name" value="NAD(P)-binding Rossmann-like Domain"/>
    <property type="match status" value="1"/>
</dbReference>
<evidence type="ECO:0000313" key="3">
    <source>
        <dbReference type="Proteomes" id="UP000060016"/>
    </source>
</evidence>
<name>A0A0K1RB16_9CORY</name>
<dbReference type="AlphaFoldDB" id="A0A0K1RB16"/>
<dbReference type="Proteomes" id="UP000060016">
    <property type="component" value="Chromosome"/>
</dbReference>
<evidence type="ECO:0000259" key="1">
    <source>
        <dbReference type="PROSITE" id="PS51186"/>
    </source>
</evidence>
<protein>
    <submittedName>
        <fullName evidence="2">CoA-binding protein</fullName>
    </submittedName>
</protein>
<dbReference type="InterPro" id="IPR013815">
    <property type="entry name" value="ATP_grasp_subdomain_1"/>
</dbReference>
<gene>
    <name evidence="2" type="ORF">AK829_03495</name>
</gene>
<dbReference type="PANTHER" id="PTHR42793:SF1">
    <property type="entry name" value="PEPTIDYL-LYSINE N-ACETYLTRANSFERASE PATZ"/>
    <property type="match status" value="1"/>
</dbReference>
<dbReference type="PANTHER" id="PTHR42793">
    <property type="entry name" value="COA BINDING DOMAIN CONTAINING PROTEIN"/>
    <property type="match status" value="1"/>
</dbReference>
<dbReference type="PROSITE" id="PS51186">
    <property type="entry name" value="GNAT"/>
    <property type="match status" value="1"/>
</dbReference>
<dbReference type="SUPFAM" id="SSF51735">
    <property type="entry name" value="NAD(P)-binding Rossmann-fold domains"/>
    <property type="match status" value="1"/>
</dbReference>
<dbReference type="InterPro" id="IPR016102">
    <property type="entry name" value="Succinyl-CoA_synth-like"/>
</dbReference>
<evidence type="ECO:0000313" key="2">
    <source>
        <dbReference type="EMBL" id="AKV58386.1"/>
    </source>
</evidence>
<dbReference type="SUPFAM" id="SSF52210">
    <property type="entry name" value="Succinyl-CoA synthetase domains"/>
    <property type="match status" value="2"/>
</dbReference>
<dbReference type="GO" id="GO:0005524">
    <property type="term" value="F:ATP binding"/>
    <property type="evidence" value="ECO:0007669"/>
    <property type="project" value="InterPro"/>
</dbReference>
<dbReference type="Gene3D" id="3.30.470.20">
    <property type="entry name" value="ATP-grasp fold, B domain"/>
    <property type="match status" value="1"/>
</dbReference>
<dbReference type="Pfam" id="PF00583">
    <property type="entry name" value="Acetyltransf_1"/>
    <property type="match status" value="1"/>
</dbReference>
<dbReference type="SUPFAM" id="SSF56059">
    <property type="entry name" value="Glutathione synthetase ATP-binding domain-like"/>
    <property type="match status" value="1"/>
</dbReference>
<organism evidence="2 3">
    <name type="scientific">Corynebacterium riegelii</name>
    <dbReference type="NCBI Taxonomy" id="156976"/>
    <lineage>
        <taxon>Bacteria</taxon>
        <taxon>Bacillati</taxon>
        <taxon>Actinomycetota</taxon>
        <taxon>Actinomycetes</taxon>
        <taxon>Mycobacteriales</taxon>
        <taxon>Corynebacteriaceae</taxon>
        <taxon>Corynebacterium</taxon>
    </lineage>
</organism>
<dbReference type="InterPro" id="IPR036291">
    <property type="entry name" value="NAD(P)-bd_dom_sf"/>
</dbReference>
<dbReference type="Gene3D" id="3.40.630.30">
    <property type="match status" value="1"/>
</dbReference>
<proteinExistence type="predicted"/>
<reference evidence="2 3" key="1">
    <citation type="submission" date="2015-08" db="EMBL/GenBank/DDBJ databases">
        <authorList>
            <person name="Babu N.S."/>
            <person name="Beckwith C.J."/>
            <person name="Beseler K.G."/>
            <person name="Brison A."/>
            <person name="Carone J.V."/>
            <person name="Caskin T.P."/>
            <person name="Diamond M."/>
            <person name="Durham M.E."/>
            <person name="Foxe J.M."/>
            <person name="Go M."/>
            <person name="Henderson B.A."/>
            <person name="Jones I.B."/>
            <person name="McGettigan J.A."/>
            <person name="Micheletti S.J."/>
            <person name="Nasrallah M.E."/>
            <person name="Ortiz D."/>
            <person name="Piller C.R."/>
            <person name="Privatt S.R."/>
            <person name="Schneider S.L."/>
            <person name="Sharp S."/>
            <person name="Smith T.C."/>
            <person name="Stanton J.D."/>
            <person name="Ullery H.E."/>
            <person name="Wilson R.J."/>
            <person name="Serrano M.G."/>
            <person name="Buck G."/>
            <person name="Lee V."/>
            <person name="Wang Y."/>
            <person name="Carvalho R."/>
            <person name="Voegtly L."/>
            <person name="Shi R."/>
            <person name="Duckworth R."/>
            <person name="Johnson A."/>
            <person name="Loviza R."/>
            <person name="Walstead R."/>
            <person name="Shah Z."/>
            <person name="Kiflezghi M."/>
            <person name="Wade K."/>
            <person name="Ball S.L."/>
            <person name="Bradley K.W."/>
            <person name="Asai D.J."/>
            <person name="Bowman C.A."/>
            <person name="Russell D.A."/>
            <person name="Pope W.H."/>
            <person name="Jacobs-Sera D."/>
            <person name="Hendrix R.W."/>
            <person name="Hatfull G.F."/>
        </authorList>
    </citation>
    <scope>NUCLEOTIDE SEQUENCE [LARGE SCALE GENOMIC DNA]</scope>
    <source>
        <strain evidence="2 3">PUDD_83A45</strain>
    </source>
</reference>
<dbReference type="InterPro" id="IPR000182">
    <property type="entry name" value="GNAT_dom"/>
</dbReference>
<dbReference type="Pfam" id="PF13607">
    <property type="entry name" value="Succ_CoA_lig"/>
    <property type="match status" value="1"/>
</dbReference>
<dbReference type="EMBL" id="CP012342">
    <property type="protein sequence ID" value="AKV58386.1"/>
    <property type="molecule type" value="Genomic_DNA"/>
</dbReference>
<dbReference type="InterPro" id="IPR016181">
    <property type="entry name" value="Acyl_CoA_acyltransferase"/>
</dbReference>
<dbReference type="CDD" id="cd04301">
    <property type="entry name" value="NAT_SF"/>
    <property type="match status" value="1"/>
</dbReference>
<dbReference type="KEGG" id="crie:AK829_03495"/>
<dbReference type="STRING" id="156976.AK829_03495"/>
<dbReference type="InterPro" id="IPR032875">
    <property type="entry name" value="Succ_CoA_lig_flav_dom"/>
</dbReference>